<dbReference type="PANTHER" id="PTHR30037:SF4">
    <property type="entry name" value="DNA-3-METHYLADENINE GLYCOSYLASE I"/>
    <property type="match status" value="1"/>
</dbReference>
<comment type="caution">
    <text evidence="2">The sequence shown here is derived from an EMBL/GenBank/DDBJ whole genome shotgun (WGS) entry which is preliminary data.</text>
</comment>
<name>A0A0R2AJ06_9LACO</name>
<dbReference type="Gene3D" id="1.10.340.30">
    <property type="entry name" value="Hypothetical protein, domain 2"/>
    <property type="match status" value="1"/>
</dbReference>
<dbReference type="InterPro" id="IPR005019">
    <property type="entry name" value="Adenine_glyco"/>
</dbReference>
<dbReference type="GO" id="GO:0046872">
    <property type="term" value="F:metal ion binding"/>
    <property type="evidence" value="ECO:0007669"/>
    <property type="project" value="UniProtKB-KW"/>
</dbReference>
<reference evidence="2 3" key="1">
    <citation type="journal article" date="2015" name="Genome Announc.">
        <title>Expanding the biotechnology potential of lactobacilli through comparative genomics of 213 strains and associated genera.</title>
        <authorList>
            <person name="Sun Z."/>
            <person name="Harris H.M."/>
            <person name="McCann A."/>
            <person name="Guo C."/>
            <person name="Argimon S."/>
            <person name="Zhang W."/>
            <person name="Yang X."/>
            <person name="Jeffery I.B."/>
            <person name="Cooney J.C."/>
            <person name="Kagawa T.F."/>
            <person name="Liu W."/>
            <person name="Song Y."/>
            <person name="Salvetti E."/>
            <person name="Wrobel A."/>
            <person name="Rasinkangas P."/>
            <person name="Parkhill J."/>
            <person name="Rea M.C."/>
            <person name="O'Sullivan O."/>
            <person name="Ritari J."/>
            <person name="Douillard F.P."/>
            <person name="Paul Ross R."/>
            <person name="Yang R."/>
            <person name="Briner A.E."/>
            <person name="Felis G.E."/>
            <person name="de Vos W.M."/>
            <person name="Barrangou R."/>
            <person name="Klaenhammer T.R."/>
            <person name="Caufield P.W."/>
            <person name="Cui Y."/>
            <person name="Zhang H."/>
            <person name="O'Toole P.W."/>
        </authorList>
    </citation>
    <scope>NUCLEOTIDE SEQUENCE [LARGE SCALE GENOMIC DNA]</scope>
    <source>
        <strain evidence="2 3">DSM 20509</strain>
    </source>
</reference>
<dbReference type="GO" id="GO:0006284">
    <property type="term" value="P:base-excision repair"/>
    <property type="evidence" value="ECO:0007669"/>
    <property type="project" value="InterPro"/>
</dbReference>
<dbReference type="InterPro" id="IPR052891">
    <property type="entry name" value="DNA-3mA_glycosylase"/>
</dbReference>
<dbReference type="SUPFAM" id="SSF48150">
    <property type="entry name" value="DNA-glycosylase"/>
    <property type="match status" value="1"/>
</dbReference>
<feature type="binding site" evidence="1">
    <location>
        <position position="17"/>
    </location>
    <ligand>
        <name>Zn(2+)</name>
        <dbReference type="ChEBI" id="CHEBI:29105"/>
    </ligand>
</feature>
<dbReference type="Proteomes" id="UP000051008">
    <property type="component" value="Unassembled WGS sequence"/>
</dbReference>
<keyword evidence="3" id="KW-1185">Reference proteome</keyword>
<keyword evidence="1" id="KW-0862">Zinc</keyword>
<evidence type="ECO:0000313" key="3">
    <source>
        <dbReference type="Proteomes" id="UP000051008"/>
    </source>
</evidence>
<keyword evidence="1" id="KW-0479">Metal-binding</keyword>
<dbReference type="AlphaFoldDB" id="A0A0R2AJ06"/>
<accession>A0A0R2AJ06</accession>
<evidence type="ECO:0000256" key="1">
    <source>
        <dbReference type="PIRSR" id="PIRSR605019-1"/>
    </source>
</evidence>
<sequence length="181" mass="20689">MLKCPWAYLSPEMEAYHDKEWGKPLYDERALFELLCLEQLQAGLSWQTVLKKRPAFRKALANFEVAKLANFDESDLAQLLANPALIRNRRKLEAILANARLIYDQQLSLAKLCWAYVDEKPLINHWHSSEQVPAQTDLASQMAKDLKQVGFKFVGPTTIYSFMQASGMVNDHLESCPCKEA</sequence>
<dbReference type="EMBL" id="AYYP01000072">
    <property type="protein sequence ID" value="KRM62876.1"/>
    <property type="molecule type" value="Genomic_DNA"/>
</dbReference>
<dbReference type="PATRIC" id="fig|1423718.3.peg.1171"/>
<dbReference type="Pfam" id="PF03352">
    <property type="entry name" value="Adenine_glyco"/>
    <property type="match status" value="1"/>
</dbReference>
<organism evidence="2 3">
    <name type="scientific">Ligilactobacillus agilis DSM 20509</name>
    <dbReference type="NCBI Taxonomy" id="1423718"/>
    <lineage>
        <taxon>Bacteria</taxon>
        <taxon>Bacillati</taxon>
        <taxon>Bacillota</taxon>
        <taxon>Bacilli</taxon>
        <taxon>Lactobacillales</taxon>
        <taxon>Lactobacillaceae</taxon>
        <taxon>Ligilactobacillus</taxon>
    </lineage>
</organism>
<feature type="binding site" evidence="1">
    <location>
        <position position="176"/>
    </location>
    <ligand>
        <name>Zn(2+)</name>
        <dbReference type="ChEBI" id="CHEBI:29105"/>
    </ligand>
</feature>
<protein>
    <submittedName>
        <fullName evidence="2">DNA-3-methyladenine glycosylase</fullName>
    </submittedName>
</protein>
<dbReference type="PANTHER" id="PTHR30037">
    <property type="entry name" value="DNA-3-METHYLADENINE GLYCOSYLASE 1"/>
    <property type="match status" value="1"/>
</dbReference>
<dbReference type="InterPro" id="IPR011257">
    <property type="entry name" value="DNA_glycosylase"/>
</dbReference>
<proteinExistence type="predicted"/>
<gene>
    <name evidence="2" type="ORF">FC14_GL001113</name>
</gene>
<evidence type="ECO:0000313" key="2">
    <source>
        <dbReference type="EMBL" id="KRM62876.1"/>
    </source>
</evidence>
<dbReference type="OrthoDB" id="9807664at2"/>
<dbReference type="GO" id="GO:0008725">
    <property type="term" value="F:DNA-3-methyladenine glycosylase activity"/>
    <property type="evidence" value="ECO:0007669"/>
    <property type="project" value="InterPro"/>
</dbReference>
<feature type="binding site" evidence="1">
    <location>
        <position position="4"/>
    </location>
    <ligand>
        <name>Zn(2+)</name>
        <dbReference type="ChEBI" id="CHEBI:29105"/>
    </ligand>
</feature>
<feature type="binding site" evidence="1">
    <location>
        <position position="172"/>
    </location>
    <ligand>
        <name>Zn(2+)</name>
        <dbReference type="ChEBI" id="CHEBI:29105"/>
    </ligand>
</feature>